<feature type="transmembrane region" description="Helical" evidence="6">
    <location>
        <begin position="126"/>
        <end position="148"/>
    </location>
</feature>
<dbReference type="AlphaFoldDB" id="A0A5C5YS68"/>
<keyword evidence="4 6" id="KW-1133">Transmembrane helix</keyword>
<evidence type="ECO:0000256" key="6">
    <source>
        <dbReference type="SAM" id="Phobius"/>
    </source>
</evidence>
<comment type="caution">
    <text evidence="7">The sequence shown here is derived from an EMBL/GenBank/DDBJ whole genome shotgun (WGS) entry which is preliminary data.</text>
</comment>
<gene>
    <name evidence="7" type="ORF">Pla123a_15710</name>
</gene>
<protein>
    <submittedName>
        <fullName evidence="7">Uncharacterized protein</fullName>
    </submittedName>
</protein>
<name>A0A5C5YS68_9BACT</name>
<accession>A0A5C5YS68</accession>
<feature type="transmembrane region" description="Helical" evidence="6">
    <location>
        <begin position="169"/>
        <end position="186"/>
    </location>
</feature>
<organism evidence="7 8">
    <name type="scientific">Posidoniimonas polymericola</name>
    <dbReference type="NCBI Taxonomy" id="2528002"/>
    <lineage>
        <taxon>Bacteria</taxon>
        <taxon>Pseudomonadati</taxon>
        <taxon>Planctomycetota</taxon>
        <taxon>Planctomycetia</taxon>
        <taxon>Pirellulales</taxon>
        <taxon>Lacipirellulaceae</taxon>
        <taxon>Posidoniimonas</taxon>
    </lineage>
</organism>
<proteinExistence type="predicted"/>
<dbReference type="GO" id="GO:0005886">
    <property type="term" value="C:plasma membrane"/>
    <property type="evidence" value="ECO:0007669"/>
    <property type="project" value="UniProtKB-SubCell"/>
</dbReference>
<keyword evidence="8" id="KW-1185">Reference proteome</keyword>
<feature type="transmembrane region" description="Helical" evidence="6">
    <location>
        <begin position="233"/>
        <end position="257"/>
    </location>
</feature>
<evidence type="ECO:0000256" key="4">
    <source>
        <dbReference type="ARBA" id="ARBA00022989"/>
    </source>
</evidence>
<keyword evidence="2" id="KW-1003">Cell membrane</keyword>
<feature type="transmembrane region" description="Helical" evidence="6">
    <location>
        <begin position="206"/>
        <end position="226"/>
    </location>
</feature>
<reference evidence="7 8" key="1">
    <citation type="submission" date="2019-02" db="EMBL/GenBank/DDBJ databases">
        <title>Deep-cultivation of Planctomycetes and their phenomic and genomic characterization uncovers novel biology.</title>
        <authorList>
            <person name="Wiegand S."/>
            <person name="Jogler M."/>
            <person name="Boedeker C."/>
            <person name="Pinto D."/>
            <person name="Vollmers J."/>
            <person name="Rivas-Marin E."/>
            <person name="Kohn T."/>
            <person name="Peeters S.H."/>
            <person name="Heuer A."/>
            <person name="Rast P."/>
            <person name="Oberbeckmann S."/>
            <person name="Bunk B."/>
            <person name="Jeske O."/>
            <person name="Meyerdierks A."/>
            <person name="Storesund J.E."/>
            <person name="Kallscheuer N."/>
            <person name="Luecker S."/>
            <person name="Lage O.M."/>
            <person name="Pohl T."/>
            <person name="Merkel B.J."/>
            <person name="Hornburger P."/>
            <person name="Mueller R.-W."/>
            <person name="Bruemmer F."/>
            <person name="Labrenz M."/>
            <person name="Spormann A.M."/>
            <person name="Op Den Camp H."/>
            <person name="Overmann J."/>
            <person name="Amann R."/>
            <person name="Jetten M.S.M."/>
            <person name="Mascher T."/>
            <person name="Medema M.H."/>
            <person name="Devos D.P."/>
            <person name="Kaster A.-K."/>
            <person name="Ovreas L."/>
            <person name="Rohde M."/>
            <person name="Galperin M.Y."/>
            <person name="Jogler C."/>
        </authorList>
    </citation>
    <scope>NUCLEOTIDE SEQUENCE [LARGE SCALE GENOMIC DNA]</scope>
    <source>
        <strain evidence="7 8">Pla123a</strain>
    </source>
</reference>
<evidence type="ECO:0000256" key="2">
    <source>
        <dbReference type="ARBA" id="ARBA00022475"/>
    </source>
</evidence>
<dbReference type="EMBL" id="SJPO01000003">
    <property type="protein sequence ID" value="TWT77775.1"/>
    <property type="molecule type" value="Genomic_DNA"/>
</dbReference>
<keyword evidence="5 6" id="KW-0472">Membrane</keyword>
<dbReference type="InterPro" id="IPR050833">
    <property type="entry name" value="Poly_Biosynth_Transport"/>
</dbReference>
<evidence type="ECO:0000256" key="3">
    <source>
        <dbReference type="ARBA" id="ARBA00022692"/>
    </source>
</evidence>
<keyword evidence="3 6" id="KW-0812">Transmembrane</keyword>
<dbReference type="PANTHER" id="PTHR30250:SF11">
    <property type="entry name" value="O-ANTIGEN TRANSPORTER-RELATED"/>
    <property type="match status" value="1"/>
</dbReference>
<evidence type="ECO:0000256" key="5">
    <source>
        <dbReference type="ARBA" id="ARBA00023136"/>
    </source>
</evidence>
<comment type="subcellular location">
    <subcellularLocation>
        <location evidence="1">Cell membrane</location>
        <topology evidence="1">Multi-pass membrane protein</topology>
    </subcellularLocation>
</comment>
<dbReference type="Proteomes" id="UP000318478">
    <property type="component" value="Unassembled WGS sequence"/>
</dbReference>
<sequence>MWAIAKVNEATVRGTGKPTRGSLSNWTVPSVTLAITWTLQQTGVVAINAPTALLAQLTGLGAMAVCARVVAARSFAATRRELDASTSALEWEAEARPLALLSAATVLQMQGSLLLVAWALSPQSTSVFGIATKIASVLFIGVEIAGLITQPRYAAAADRATLQRHASRAAWAASILAVLMGIALLAGRPLLVSVLGIDYRDITPTLSLLSVLYLASVATGSPDLLLNMSGYPWVCVQAMAASAVAGLVATLCLAPAFGPMGAAAGHAGGLLFRQLLLAWRVKRLTGINTTVFTYLNRPTPDMASSHRLIGTDPSRNAA</sequence>
<evidence type="ECO:0000313" key="7">
    <source>
        <dbReference type="EMBL" id="TWT77775.1"/>
    </source>
</evidence>
<evidence type="ECO:0000256" key="1">
    <source>
        <dbReference type="ARBA" id="ARBA00004651"/>
    </source>
</evidence>
<dbReference type="PANTHER" id="PTHR30250">
    <property type="entry name" value="PST FAMILY PREDICTED COLANIC ACID TRANSPORTER"/>
    <property type="match status" value="1"/>
</dbReference>
<evidence type="ECO:0000313" key="8">
    <source>
        <dbReference type="Proteomes" id="UP000318478"/>
    </source>
</evidence>
<feature type="transmembrane region" description="Helical" evidence="6">
    <location>
        <begin position="98"/>
        <end position="120"/>
    </location>
</feature>